<feature type="transmembrane region" description="Helical" evidence="7">
    <location>
        <begin position="136"/>
        <end position="154"/>
    </location>
</feature>
<feature type="transmembrane region" description="Helical" evidence="7">
    <location>
        <begin position="199"/>
        <end position="216"/>
    </location>
</feature>
<evidence type="ECO:0000256" key="3">
    <source>
        <dbReference type="ARBA" id="ARBA00022692"/>
    </source>
</evidence>
<dbReference type="PANTHER" id="PTHR30477:SF0">
    <property type="entry name" value="METAL TRANSPORT SYSTEM MEMBRANE PROTEIN TM_0125-RELATED"/>
    <property type="match status" value="1"/>
</dbReference>
<feature type="transmembrane region" description="Helical" evidence="7">
    <location>
        <begin position="223"/>
        <end position="244"/>
    </location>
</feature>
<dbReference type="Gene3D" id="1.10.3470.10">
    <property type="entry name" value="ABC transporter involved in vitamin B12 uptake, BtuC"/>
    <property type="match status" value="1"/>
</dbReference>
<evidence type="ECO:0000256" key="5">
    <source>
        <dbReference type="ARBA" id="ARBA00023136"/>
    </source>
</evidence>
<evidence type="ECO:0000313" key="9">
    <source>
        <dbReference type="Proteomes" id="UP001198151"/>
    </source>
</evidence>
<feature type="transmembrane region" description="Helical" evidence="7">
    <location>
        <begin position="250"/>
        <end position="269"/>
    </location>
</feature>
<feature type="transmembrane region" description="Helical" evidence="7">
    <location>
        <begin position="175"/>
        <end position="193"/>
    </location>
</feature>
<dbReference type="InterPro" id="IPR001626">
    <property type="entry name" value="ABC_TroCD"/>
</dbReference>
<name>A0ABS8G138_9FIRM</name>
<evidence type="ECO:0000256" key="6">
    <source>
        <dbReference type="RuleBase" id="RU003943"/>
    </source>
</evidence>
<keyword evidence="5 7" id="KW-0472">Membrane</keyword>
<dbReference type="Pfam" id="PF00950">
    <property type="entry name" value="ABC-3"/>
    <property type="match status" value="1"/>
</dbReference>
<protein>
    <submittedName>
        <fullName evidence="8">Metal ABC transporter permease</fullName>
    </submittedName>
</protein>
<dbReference type="RefSeq" id="WP_227709001.1">
    <property type="nucleotide sequence ID" value="NZ_JAJEQX010000044.1"/>
</dbReference>
<evidence type="ECO:0000256" key="7">
    <source>
        <dbReference type="SAM" id="Phobius"/>
    </source>
</evidence>
<keyword evidence="3 6" id="KW-0812">Transmembrane</keyword>
<comment type="subcellular location">
    <subcellularLocation>
        <location evidence="6">Cell membrane</location>
        <topology evidence="6">Multi-pass membrane protein</topology>
    </subcellularLocation>
    <subcellularLocation>
        <location evidence="1">Membrane</location>
        <topology evidence="1">Multi-pass membrane protein</topology>
    </subcellularLocation>
</comment>
<dbReference type="EMBL" id="JAJEQX010000044">
    <property type="protein sequence ID" value="MCC2256020.1"/>
    <property type="molecule type" value="Genomic_DNA"/>
</dbReference>
<comment type="similarity">
    <text evidence="2 6">Belongs to the ABC-3 integral membrane protein family.</text>
</comment>
<dbReference type="SUPFAM" id="SSF81345">
    <property type="entry name" value="ABC transporter involved in vitamin B12 uptake, BtuC"/>
    <property type="match status" value="1"/>
</dbReference>
<evidence type="ECO:0000256" key="4">
    <source>
        <dbReference type="ARBA" id="ARBA00022989"/>
    </source>
</evidence>
<dbReference type="Proteomes" id="UP001198151">
    <property type="component" value="Unassembled WGS sequence"/>
</dbReference>
<reference evidence="8 9" key="1">
    <citation type="submission" date="2021-10" db="EMBL/GenBank/DDBJ databases">
        <title>Anaerobic single-cell dispensing facilitates the cultivation of human gut bacteria.</title>
        <authorList>
            <person name="Afrizal A."/>
        </authorList>
    </citation>
    <scope>NUCLEOTIDE SEQUENCE [LARGE SCALE GENOMIC DNA]</scope>
    <source>
        <strain evidence="8 9">CLA-AA-H200</strain>
    </source>
</reference>
<gene>
    <name evidence="8" type="ORF">LKD70_16640</name>
</gene>
<feature type="transmembrane region" description="Helical" evidence="7">
    <location>
        <begin position="93"/>
        <end position="116"/>
    </location>
</feature>
<keyword evidence="4 7" id="KW-1133">Transmembrane helix</keyword>
<organism evidence="8 9">
    <name type="scientific">Ruminococcus turbiniformis</name>
    <dbReference type="NCBI Taxonomy" id="2881258"/>
    <lineage>
        <taxon>Bacteria</taxon>
        <taxon>Bacillati</taxon>
        <taxon>Bacillota</taxon>
        <taxon>Clostridia</taxon>
        <taxon>Eubacteriales</taxon>
        <taxon>Oscillospiraceae</taxon>
        <taxon>Ruminococcus</taxon>
    </lineage>
</organism>
<keyword evidence="6" id="KW-0813">Transport</keyword>
<evidence type="ECO:0000256" key="1">
    <source>
        <dbReference type="ARBA" id="ARBA00004141"/>
    </source>
</evidence>
<sequence>MPDTLMEMFSYPFMVRAFTVGSLVALCSALLGVSLVLKRYSMIGDGLSHVGFGALAIAAAANAAPLAVAVPVVILAAVLLLRIRSSSRIKGDAAIALISTSSLAVGVMVISMTTGMNTDVYNYMFGSILAMSEEDVRISVALAIAVLALFVFFYQKIFAITFDETFARATGVRADLYNTLIAVLTAVTIVLGMRMMGALLISSLIIFPALTSMRVCRTFRSVIINSAVIAVVCLVIGITVSYVWATPAGASVVMTNIAALILYSLIGALRGRRSGN</sequence>
<evidence type="ECO:0000313" key="8">
    <source>
        <dbReference type="EMBL" id="MCC2256020.1"/>
    </source>
</evidence>
<dbReference type="InterPro" id="IPR037294">
    <property type="entry name" value="ABC_BtuC-like"/>
</dbReference>
<dbReference type="PANTHER" id="PTHR30477">
    <property type="entry name" value="ABC-TRANSPORTER METAL-BINDING PROTEIN"/>
    <property type="match status" value="1"/>
</dbReference>
<evidence type="ECO:0000256" key="2">
    <source>
        <dbReference type="ARBA" id="ARBA00008034"/>
    </source>
</evidence>
<comment type="caution">
    <text evidence="8">The sequence shown here is derived from an EMBL/GenBank/DDBJ whole genome shotgun (WGS) entry which is preliminary data.</text>
</comment>
<keyword evidence="9" id="KW-1185">Reference proteome</keyword>
<accession>A0ABS8G138</accession>
<proteinExistence type="inferred from homology"/>
<feature type="transmembrane region" description="Helical" evidence="7">
    <location>
        <begin position="56"/>
        <end position="81"/>
    </location>
</feature>